<comment type="caution">
    <text evidence="1">The sequence shown here is derived from an EMBL/GenBank/DDBJ whole genome shotgun (WGS) entry which is preliminary data.</text>
</comment>
<sequence>MVRWRTGTVTRHRNTWTGAVELDIELDRRAPDDPEHVKALAYTELVGTPLPGDRVVLNTNALKAGLGTGGYAHVIAIPDRLPEDTDPVGHIVKARYTPLQTMLLAADEEASPHRDTLATADDIGGMPVVAADLHSALPAILAGVHATRPDARVAYVMTDGGALPAAFSRTLDALRPHLAGTVTTGQAFGGDLESTNIHTGLLAARHALGADITITTQGPGNLGTGTTWGFSGTSTGEAVNATTVLGGRPVGALRVTDADKRDRHQGISHHNLTAYGRVALVPADLVLPAELDPALREVIDGQLPALTRHRVVTVDVTGLDEALRALPVKLSTMGRGLDADHAYFLTSAAAGRHAARLLPRA</sequence>
<dbReference type="RefSeq" id="WP_184788564.1">
    <property type="nucleotide sequence ID" value="NZ_BONT01000076.1"/>
</dbReference>
<reference evidence="1 2" key="1">
    <citation type="submission" date="2020-08" db="EMBL/GenBank/DDBJ databases">
        <title>Genomic Encyclopedia of Type Strains, Phase IV (KMG-IV): sequencing the most valuable type-strain genomes for metagenomic binning, comparative biology and taxonomic classification.</title>
        <authorList>
            <person name="Goeker M."/>
        </authorList>
    </citation>
    <scope>NUCLEOTIDE SEQUENCE [LARGE SCALE GENOMIC DNA]</scope>
    <source>
        <strain evidence="1 2">YIM 65646</strain>
    </source>
</reference>
<evidence type="ECO:0000313" key="1">
    <source>
        <dbReference type="EMBL" id="MBB6035704.1"/>
    </source>
</evidence>
<dbReference type="AlphaFoldDB" id="A0A841FIK5"/>
<dbReference type="Pfam" id="PF12982">
    <property type="entry name" value="DUF3866"/>
    <property type="match status" value="1"/>
</dbReference>
<keyword evidence="2" id="KW-1185">Reference proteome</keyword>
<proteinExistence type="predicted"/>
<organism evidence="1 2">
    <name type="scientific">Phytomonospora endophytica</name>
    <dbReference type="NCBI Taxonomy" id="714109"/>
    <lineage>
        <taxon>Bacteria</taxon>
        <taxon>Bacillati</taxon>
        <taxon>Actinomycetota</taxon>
        <taxon>Actinomycetes</taxon>
        <taxon>Micromonosporales</taxon>
        <taxon>Micromonosporaceae</taxon>
        <taxon>Phytomonospora</taxon>
    </lineage>
</organism>
<dbReference type="EMBL" id="JACHGT010000007">
    <property type="protein sequence ID" value="MBB6035704.1"/>
    <property type="molecule type" value="Genomic_DNA"/>
</dbReference>
<gene>
    <name evidence="1" type="ORF">HNR73_003568</name>
</gene>
<evidence type="ECO:0008006" key="3">
    <source>
        <dbReference type="Google" id="ProtNLM"/>
    </source>
</evidence>
<dbReference type="Proteomes" id="UP000548476">
    <property type="component" value="Unassembled WGS sequence"/>
</dbReference>
<name>A0A841FIK5_9ACTN</name>
<accession>A0A841FIK5</accession>
<evidence type="ECO:0000313" key="2">
    <source>
        <dbReference type="Proteomes" id="UP000548476"/>
    </source>
</evidence>
<protein>
    <recommendedName>
        <fullName evidence="3">DUF3866 family protein</fullName>
    </recommendedName>
</protein>
<dbReference type="InterPro" id="IPR024479">
    <property type="entry name" value="DUF3866"/>
</dbReference>